<feature type="binding site" evidence="5">
    <location>
        <position position="208"/>
    </location>
    <ligand>
        <name>a divalent metal cation</name>
        <dbReference type="ChEBI" id="CHEBI:60240"/>
        <label>1</label>
    </ligand>
</feature>
<dbReference type="AlphaFoldDB" id="A0A8S1EYP7"/>
<dbReference type="PROSITE" id="PS01091">
    <property type="entry name" value="TATD_3"/>
    <property type="match status" value="1"/>
</dbReference>
<evidence type="ECO:0000256" key="4">
    <source>
        <dbReference type="ARBA" id="ARBA00093287"/>
    </source>
</evidence>
<accession>A0A8S1EYP7</accession>
<protein>
    <submittedName>
        <fullName evidence="6">Uncharacterized protein</fullName>
    </submittedName>
</protein>
<evidence type="ECO:0000313" key="6">
    <source>
        <dbReference type="EMBL" id="CAB3404883.1"/>
    </source>
</evidence>
<organism evidence="6 7">
    <name type="scientific">Caenorhabditis bovis</name>
    <dbReference type="NCBI Taxonomy" id="2654633"/>
    <lineage>
        <taxon>Eukaryota</taxon>
        <taxon>Metazoa</taxon>
        <taxon>Ecdysozoa</taxon>
        <taxon>Nematoda</taxon>
        <taxon>Chromadorea</taxon>
        <taxon>Rhabditida</taxon>
        <taxon>Rhabditina</taxon>
        <taxon>Rhabditomorpha</taxon>
        <taxon>Rhabditoidea</taxon>
        <taxon>Rhabditidae</taxon>
        <taxon>Peloderinae</taxon>
        <taxon>Caenorhabditis</taxon>
    </lineage>
</organism>
<feature type="binding site" evidence="5">
    <location>
        <position position="137"/>
    </location>
    <ligand>
        <name>a divalent metal cation</name>
        <dbReference type="ChEBI" id="CHEBI:60240"/>
        <label>2</label>
    </ligand>
</feature>
<dbReference type="GO" id="GO:0016788">
    <property type="term" value="F:hydrolase activity, acting on ester bonds"/>
    <property type="evidence" value="ECO:0007669"/>
    <property type="project" value="InterPro"/>
</dbReference>
<proteinExistence type="inferred from homology"/>
<keyword evidence="7" id="KW-1185">Reference proteome</keyword>
<feature type="binding site" evidence="5">
    <location>
        <position position="160"/>
    </location>
    <ligand>
        <name>a divalent metal cation</name>
        <dbReference type="ChEBI" id="CHEBI:60240"/>
        <label>2</label>
    </ligand>
</feature>
<dbReference type="InterPro" id="IPR018228">
    <property type="entry name" value="DNase_TatD-rel_CS"/>
</dbReference>
<keyword evidence="2 5" id="KW-0479">Metal-binding</keyword>
<dbReference type="CDD" id="cd01310">
    <property type="entry name" value="TatD_DNAse"/>
    <property type="match status" value="1"/>
</dbReference>
<evidence type="ECO:0000256" key="3">
    <source>
        <dbReference type="ARBA" id="ARBA00022801"/>
    </source>
</evidence>
<evidence type="ECO:0000313" key="7">
    <source>
        <dbReference type="Proteomes" id="UP000494206"/>
    </source>
</evidence>
<feature type="binding site" evidence="5">
    <location>
        <position position="96"/>
    </location>
    <ligand>
        <name>a divalent metal cation</name>
        <dbReference type="ChEBI" id="CHEBI:60240"/>
        <label>1</label>
    </ligand>
</feature>
<feature type="binding site" evidence="5">
    <location>
        <position position="7"/>
    </location>
    <ligand>
        <name>a divalent metal cation</name>
        <dbReference type="ChEBI" id="CHEBI:60240"/>
        <label>1</label>
    </ligand>
</feature>
<feature type="binding site" evidence="5">
    <location>
        <position position="5"/>
    </location>
    <ligand>
        <name>a divalent metal cation</name>
        <dbReference type="ChEBI" id="CHEBI:60240"/>
        <label>1</label>
    </ligand>
</feature>
<dbReference type="EMBL" id="CADEPM010000004">
    <property type="protein sequence ID" value="CAB3404883.1"/>
    <property type="molecule type" value="Genomic_DNA"/>
</dbReference>
<comment type="caution">
    <text evidence="6">The sequence shown here is derived from an EMBL/GenBank/DDBJ whole genome shotgun (WGS) entry which is preliminary data.</text>
</comment>
<dbReference type="PIRSF" id="PIRSF005902">
    <property type="entry name" value="DNase_TatD"/>
    <property type="match status" value="1"/>
</dbReference>
<dbReference type="SUPFAM" id="SSF51556">
    <property type="entry name" value="Metallo-dependent hydrolases"/>
    <property type="match status" value="1"/>
</dbReference>
<dbReference type="Proteomes" id="UP000494206">
    <property type="component" value="Unassembled WGS sequence"/>
</dbReference>
<evidence type="ECO:0000256" key="2">
    <source>
        <dbReference type="ARBA" id="ARBA00022723"/>
    </source>
</evidence>
<dbReference type="Pfam" id="PF01026">
    <property type="entry name" value="TatD_DNase"/>
    <property type="match status" value="1"/>
</dbReference>
<sequence>MIDVHCHLADNKFKCDLPEILEAARRAEIRKIVAVAEFPSQFDRLIEICQQNPGFVYAGIGVHPIQKRNKAAKLKHLENVESYLSRFQQYIVCVGEIGLDHTSSQFKLSVDDLKEQEDVFRKQLEYSRQFDLPVNVHSRSAPLRTIEVLRSENIENVILHAFDGNQEEAAMGVQAGYYFSVPPSFERSADTLEVVKTIPMENLLLETDAPALGPLKGERNEPKNLEASVDIISKCVQNGPKLLVMEFSSKLSVLIGHSPESLHLI</sequence>
<evidence type="ECO:0000256" key="1">
    <source>
        <dbReference type="ARBA" id="ARBA00009275"/>
    </source>
</evidence>
<comment type="function">
    <text evidence="4">Exhibits 3'-exonuclease activities and apurinic/apyrimidinic (AP) endonuclease (in vitro). Show preferential AP endonuclease activity on double-stranded DNA substrates and 3'- exonuclease activity on single-stranded DNA.</text>
</comment>
<name>A0A8S1EYP7_9PELO</name>
<keyword evidence="3" id="KW-0378">Hydrolase</keyword>
<dbReference type="InterPro" id="IPR032466">
    <property type="entry name" value="Metal_Hydrolase"/>
</dbReference>
<dbReference type="PANTHER" id="PTHR46317:SF1">
    <property type="entry name" value="HYDROLASE, TATD FAMILY"/>
    <property type="match status" value="1"/>
</dbReference>
<dbReference type="InterPro" id="IPR001130">
    <property type="entry name" value="TatD-like"/>
</dbReference>
<gene>
    <name evidence="6" type="ORF">CBOVIS_LOCUS7146</name>
</gene>
<reference evidence="6 7" key="1">
    <citation type="submission" date="2020-04" db="EMBL/GenBank/DDBJ databases">
        <authorList>
            <person name="Laetsch R D."/>
            <person name="Stevens L."/>
            <person name="Kumar S."/>
            <person name="Blaxter L. M."/>
        </authorList>
    </citation>
    <scope>NUCLEOTIDE SEQUENCE [LARGE SCALE GENOMIC DNA]</scope>
</reference>
<dbReference type="OrthoDB" id="413993at2759"/>
<dbReference type="Gene3D" id="3.20.20.140">
    <property type="entry name" value="Metal-dependent hydrolases"/>
    <property type="match status" value="1"/>
</dbReference>
<comment type="similarity">
    <text evidence="1">Belongs to the metallo-dependent hydrolases superfamily. TatD-type hydrolase family.</text>
</comment>
<dbReference type="GO" id="GO:0046872">
    <property type="term" value="F:metal ion binding"/>
    <property type="evidence" value="ECO:0007669"/>
    <property type="project" value="UniProtKB-KW"/>
</dbReference>
<evidence type="ECO:0000256" key="5">
    <source>
        <dbReference type="PIRSR" id="PIRSR005902-1"/>
    </source>
</evidence>
<dbReference type="PANTHER" id="PTHR46317">
    <property type="entry name" value="HYDROLASE OF PHP SUPERFAMILY-RELATED PROTEIN"/>
    <property type="match status" value="1"/>
</dbReference>